<dbReference type="RefSeq" id="WP_111658423.1">
    <property type="nucleotide sequence ID" value="NZ_QLLO01000001.1"/>
</dbReference>
<keyword evidence="1" id="KW-0472">Membrane</keyword>
<organism evidence="2 3">
    <name type="scientific">Olleya aquimaris</name>
    <dbReference type="NCBI Taxonomy" id="639310"/>
    <lineage>
        <taxon>Bacteria</taxon>
        <taxon>Pseudomonadati</taxon>
        <taxon>Bacteroidota</taxon>
        <taxon>Flavobacteriia</taxon>
        <taxon>Flavobacteriales</taxon>
        <taxon>Flavobacteriaceae</taxon>
    </lineage>
</organism>
<dbReference type="Proteomes" id="UP000248703">
    <property type="component" value="Unassembled WGS sequence"/>
</dbReference>
<name>A0A327RMR9_9FLAO</name>
<keyword evidence="3" id="KW-1185">Reference proteome</keyword>
<evidence type="ECO:0000313" key="3">
    <source>
        <dbReference type="Proteomes" id="UP000248703"/>
    </source>
</evidence>
<feature type="transmembrane region" description="Helical" evidence="1">
    <location>
        <begin position="7"/>
        <end position="27"/>
    </location>
</feature>
<keyword evidence="1" id="KW-0812">Transmembrane</keyword>
<dbReference type="OrthoDB" id="637901at2"/>
<comment type="caution">
    <text evidence="2">The sequence shown here is derived from an EMBL/GenBank/DDBJ whole genome shotgun (WGS) entry which is preliminary data.</text>
</comment>
<keyword evidence="1" id="KW-1133">Transmembrane helix</keyword>
<accession>A0A327RMR9</accession>
<dbReference type="EMBL" id="QLLO01000001">
    <property type="protein sequence ID" value="RAJ17781.1"/>
    <property type="molecule type" value="Genomic_DNA"/>
</dbReference>
<evidence type="ECO:0000256" key="1">
    <source>
        <dbReference type="SAM" id="Phobius"/>
    </source>
</evidence>
<sequence>MNIKKIVIRAAIIISVLLLLFKGFLMYRNYASYQDVIHENADHIIKVKVDGLIQTIVFNAISNPSFYNRTSTEKDSLKTDKKTGKGFSIPANLFVYTIKNKPSTTFFTSLKLTDSSNFTNHLMSDFKIENFETSKGITIATTNDHNFLIAFNDKQCVMAYNPSKENINEVFSELLIDNKTLSKSDEKWSKIKDANSHINYVTKNNNLHLDFNSGNISITGNLELPVFLNVPRTYTGVQFSKDASATLNLNVFSTLQYVSFDFEGTEIKVDSLNDYYNGHIALEIAQTTTQIDSIISYTYNDDFEKVETKSAVKKEVPEINVQLSSKGSKLYKYLERASIIKQGMLNKELFPLYQFKIDTTTTSLLASTNIHKPEVFIETENTNVLELNIDFKKLKQQNHFPMLNSYLEQLLTLKTIGTFNKDETLQIEGKVQFANKDINALVQLVMENLE</sequence>
<evidence type="ECO:0000313" key="2">
    <source>
        <dbReference type="EMBL" id="RAJ17781.1"/>
    </source>
</evidence>
<dbReference type="AlphaFoldDB" id="A0A327RMR9"/>
<protein>
    <submittedName>
        <fullName evidence="2">Uncharacterized protein</fullName>
    </submittedName>
</protein>
<gene>
    <name evidence="2" type="ORF">LY08_00049</name>
</gene>
<proteinExistence type="predicted"/>
<reference evidence="2 3" key="1">
    <citation type="submission" date="2018-06" db="EMBL/GenBank/DDBJ databases">
        <title>Genomic Encyclopedia of Archaeal and Bacterial Type Strains, Phase II (KMG-II): from individual species to whole genera.</title>
        <authorList>
            <person name="Goeker M."/>
        </authorList>
    </citation>
    <scope>NUCLEOTIDE SEQUENCE [LARGE SCALE GENOMIC DNA]</scope>
    <source>
        <strain evidence="2 3">DSM 24464</strain>
    </source>
</reference>